<dbReference type="InParanoid" id="A0A2J7RHB9"/>
<accession>A0A2J7RHB9</accession>
<proteinExistence type="predicted"/>
<gene>
    <name evidence="1" type="ORF">B7P43_G07075</name>
</gene>
<name>A0A2J7RHB9_9NEOP</name>
<dbReference type="AlphaFoldDB" id="A0A2J7RHB9"/>
<organism evidence="1 2">
    <name type="scientific">Cryptotermes secundus</name>
    <dbReference type="NCBI Taxonomy" id="105785"/>
    <lineage>
        <taxon>Eukaryota</taxon>
        <taxon>Metazoa</taxon>
        <taxon>Ecdysozoa</taxon>
        <taxon>Arthropoda</taxon>
        <taxon>Hexapoda</taxon>
        <taxon>Insecta</taxon>
        <taxon>Pterygota</taxon>
        <taxon>Neoptera</taxon>
        <taxon>Polyneoptera</taxon>
        <taxon>Dictyoptera</taxon>
        <taxon>Blattodea</taxon>
        <taxon>Blattoidea</taxon>
        <taxon>Termitoidae</taxon>
        <taxon>Kalotermitidae</taxon>
        <taxon>Cryptotermitinae</taxon>
        <taxon>Cryptotermes</taxon>
    </lineage>
</organism>
<dbReference type="EMBL" id="NEVH01003744">
    <property type="protein sequence ID" value="PNF40232.1"/>
    <property type="molecule type" value="Genomic_DNA"/>
</dbReference>
<sequence length="200" mass="23563">MITYSERKGLLTSEKVCALCFIFTVKRNLPWKLPHKSLLNSIYNGITSIFLYLPVSRNKHRKSKYMLLSRHQNAWQNHDLKIVNGCFVNVVQFRYFGYLMQEEIKRRLNSGNACYHSVKKLLSCRLLFKNIQIRICKTMICEERNAYRILVGKSGRRPLGDNIKMNLSEIGWCGMDWIDLAQDMGRWRAFVNTVMHLRVP</sequence>
<evidence type="ECO:0000313" key="1">
    <source>
        <dbReference type="EMBL" id="PNF40232.1"/>
    </source>
</evidence>
<keyword evidence="2" id="KW-1185">Reference proteome</keyword>
<evidence type="ECO:0000313" key="2">
    <source>
        <dbReference type="Proteomes" id="UP000235965"/>
    </source>
</evidence>
<protein>
    <submittedName>
        <fullName evidence="1">Uncharacterized protein</fullName>
    </submittedName>
</protein>
<reference evidence="1 2" key="1">
    <citation type="submission" date="2017-12" db="EMBL/GenBank/DDBJ databases">
        <title>Hemimetabolous genomes reveal molecular basis of termite eusociality.</title>
        <authorList>
            <person name="Harrison M.C."/>
            <person name="Jongepier E."/>
            <person name="Robertson H.M."/>
            <person name="Arning N."/>
            <person name="Bitard-Feildel T."/>
            <person name="Chao H."/>
            <person name="Childers C.P."/>
            <person name="Dinh H."/>
            <person name="Doddapaneni H."/>
            <person name="Dugan S."/>
            <person name="Gowin J."/>
            <person name="Greiner C."/>
            <person name="Han Y."/>
            <person name="Hu H."/>
            <person name="Hughes D.S.T."/>
            <person name="Huylmans A.-K."/>
            <person name="Kemena C."/>
            <person name="Kremer L.P.M."/>
            <person name="Lee S.L."/>
            <person name="Lopez-Ezquerra A."/>
            <person name="Mallet L."/>
            <person name="Monroy-Kuhn J.M."/>
            <person name="Moser A."/>
            <person name="Murali S.C."/>
            <person name="Muzny D.M."/>
            <person name="Otani S."/>
            <person name="Piulachs M.-D."/>
            <person name="Poelchau M."/>
            <person name="Qu J."/>
            <person name="Schaub F."/>
            <person name="Wada-Katsumata A."/>
            <person name="Worley K.C."/>
            <person name="Xie Q."/>
            <person name="Ylla G."/>
            <person name="Poulsen M."/>
            <person name="Gibbs R.A."/>
            <person name="Schal C."/>
            <person name="Richards S."/>
            <person name="Belles X."/>
            <person name="Korb J."/>
            <person name="Bornberg-Bauer E."/>
        </authorList>
    </citation>
    <scope>NUCLEOTIDE SEQUENCE [LARGE SCALE GENOMIC DNA]</scope>
    <source>
        <tissue evidence="1">Whole body</tissue>
    </source>
</reference>
<dbReference type="Proteomes" id="UP000235965">
    <property type="component" value="Unassembled WGS sequence"/>
</dbReference>
<comment type="caution">
    <text evidence="1">The sequence shown here is derived from an EMBL/GenBank/DDBJ whole genome shotgun (WGS) entry which is preliminary data.</text>
</comment>